<evidence type="ECO:0000256" key="6">
    <source>
        <dbReference type="ARBA" id="ARBA00022485"/>
    </source>
</evidence>
<dbReference type="FunFam" id="1.10.340.30:FF:000002">
    <property type="entry name" value="Adenine DNA glycosylase"/>
    <property type="match status" value="1"/>
</dbReference>
<dbReference type="SUPFAM" id="SSF46565">
    <property type="entry name" value="Chaperone J-domain"/>
    <property type="match status" value="1"/>
</dbReference>
<dbReference type="PANTHER" id="PTHR42944:SF1">
    <property type="entry name" value="ADENINE DNA GLYCOSYLASE"/>
    <property type="match status" value="1"/>
</dbReference>
<name>A0AAD7C2K0_9AGAR</name>
<comment type="cofactor">
    <cofactor evidence="2">
        <name>[4Fe-4S] cluster</name>
        <dbReference type="ChEBI" id="CHEBI:49883"/>
    </cofactor>
</comment>
<evidence type="ECO:0000256" key="15">
    <source>
        <dbReference type="SAM" id="MobiDB-lite"/>
    </source>
</evidence>
<dbReference type="Gene3D" id="1.10.340.30">
    <property type="entry name" value="Hypothetical protein, domain 2"/>
    <property type="match status" value="1"/>
</dbReference>
<dbReference type="Gene3D" id="3.90.79.10">
    <property type="entry name" value="Nucleoside Triphosphate Pyrophosphohydrolase"/>
    <property type="match status" value="1"/>
</dbReference>
<dbReference type="InterPro" id="IPR003651">
    <property type="entry name" value="Endonuclease3_FeS-loop_motif"/>
</dbReference>
<keyword evidence="12" id="KW-0143">Chaperone</keyword>
<dbReference type="InterPro" id="IPR003265">
    <property type="entry name" value="HhH-GPD_domain"/>
</dbReference>
<evidence type="ECO:0000313" key="17">
    <source>
        <dbReference type="EMBL" id="KAJ7637148.1"/>
    </source>
</evidence>
<dbReference type="InterPro" id="IPR029119">
    <property type="entry name" value="MutY_C"/>
</dbReference>
<keyword evidence="18" id="KW-1185">Reference proteome</keyword>
<gene>
    <name evidence="17" type="ORF">FB45DRAFT_1001978</name>
</gene>
<evidence type="ECO:0000313" key="18">
    <source>
        <dbReference type="Proteomes" id="UP001221142"/>
    </source>
</evidence>
<dbReference type="SUPFAM" id="SSF55811">
    <property type="entry name" value="Nudix"/>
    <property type="match status" value="1"/>
</dbReference>
<dbReference type="PROSITE" id="PS50076">
    <property type="entry name" value="DNAJ_2"/>
    <property type="match status" value="1"/>
</dbReference>
<dbReference type="SMART" id="SM00525">
    <property type="entry name" value="FES"/>
    <property type="match status" value="1"/>
</dbReference>
<evidence type="ECO:0000259" key="16">
    <source>
        <dbReference type="PROSITE" id="PS50076"/>
    </source>
</evidence>
<dbReference type="GO" id="GO:0035485">
    <property type="term" value="F:adenine/guanine mispair binding"/>
    <property type="evidence" value="ECO:0007669"/>
    <property type="project" value="TreeGrafter"/>
</dbReference>
<dbReference type="InterPro" id="IPR055225">
    <property type="entry name" value="DNAJC11-like_beta-barrel"/>
</dbReference>
<dbReference type="PANTHER" id="PTHR42944">
    <property type="entry name" value="ADENINE DNA GLYCOSYLASE"/>
    <property type="match status" value="1"/>
</dbReference>
<evidence type="ECO:0000256" key="4">
    <source>
        <dbReference type="ARBA" id="ARBA00012045"/>
    </source>
</evidence>
<keyword evidence="8" id="KW-0227">DNA damage</keyword>
<dbReference type="SMART" id="SM00271">
    <property type="entry name" value="DnaJ"/>
    <property type="match status" value="1"/>
</dbReference>
<evidence type="ECO:0000256" key="13">
    <source>
        <dbReference type="ARBA" id="ARBA00023204"/>
    </source>
</evidence>
<dbReference type="GO" id="GO:0005634">
    <property type="term" value="C:nucleus"/>
    <property type="evidence" value="ECO:0007669"/>
    <property type="project" value="TreeGrafter"/>
</dbReference>
<comment type="similarity">
    <text evidence="3">Belongs to the Nth/MutY family.</text>
</comment>
<feature type="domain" description="J" evidence="16">
    <location>
        <begin position="509"/>
        <end position="569"/>
    </location>
</feature>
<proteinExistence type="inferred from homology"/>
<dbReference type="InterPro" id="IPR044298">
    <property type="entry name" value="MIG/MutY"/>
</dbReference>
<dbReference type="SUPFAM" id="SSF48150">
    <property type="entry name" value="DNA-glycosylase"/>
    <property type="match status" value="1"/>
</dbReference>
<dbReference type="InterPro" id="IPR015797">
    <property type="entry name" value="NUDIX_hydrolase-like_dom_sf"/>
</dbReference>
<accession>A0AAD7C2K0</accession>
<dbReference type="CDD" id="cd06257">
    <property type="entry name" value="DnaJ"/>
    <property type="match status" value="1"/>
</dbReference>
<keyword evidence="7" id="KW-0479">Metal-binding</keyword>
<evidence type="ECO:0000256" key="1">
    <source>
        <dbReference type="ARBA" id="ARBA00000843"/>
    </source>
</evidence>
<dbReference type="InterPro" id="IPR023170">
    <property type="entry name" value="HhH_base_excis_C"/>
</dbReference>
<dbReference type="Pfam" id="PF22774">
    <property type="entry name" value="DNAJC11_beta-barrel"/>
    <property type="match status" value="1"/>
</dbReference>
<dbReference type="EMBL" id="JARKIF010000006">
    <property type="protein sequence ID" value="KAJ7637148.1"/>
    <property type="molecule type" value="Genomic_DNA"/>
</dbReference>
<dbReference type="GO" id="GO:0046872">
    <property type="term" value="F:metal ion binding"/>
    <property type="evidence" value="ECO:0007669"/>
    <property type="project" value="UniProtKB-KW"/>
</dbReference>
<keyword evidence="11" id="KW-0411">Iron-sulfur</keyword>
<dbReference type="InterPro" id="IPR036869">
    <property type="entry name" value="J_dom_sf"/>
</dbReference>
<evidence type="ECO:0000256" key="5">
    <source>
        <dbReference type="ARBA" id="ARBA00022023"/>
    </source>
</evidence>
<comment type="caution">
    <text evidence="17">The sequence shown here is derived from an EMBL/GenBank/DDBJ whole genome shotgun (WGS) entry which is preliminary data.</text>
</comment>
<dbReference type="InterPro" id="IPR024586">
    <property type="entry name" value="DnaJ-like_C11_C"/>
</dbReference>
<keyword evidence="6" id="KW-0004">4Fe-4S</keyword>
<feature type="compositionally biased region" description="Basic residues" evidence="15">
    <location>
        <begin position="33"/>
        <end position="49"/>
    </location>
</feature>
<keyword evidence="13" id="KW-0234">DNA repair</keyword>
<dbReference type="GO" id="GO:0051539">
    <property type="term" value="F:4 iron, 4 sulfur cluster binding"/>
    <property type="evidence" value="ECO:0007669"/>
    <property type="project" value="UniProtKB-KW"/>
</dbReference>
<evidence type="ECO:0000256" key="12">
    <source>
        <dbReference type="ARBA" id="ARBA00023186"/>
    </source>
</evidence>
<dbReference type="Pfam" id="PF11875">
    <property type="entry name" value="DnaJ-like_C11_C"/>
    <property type="match status" value="1"/>
</dbReference>
<evidence type="ECO:0000256" key="14">
    <source>
        <dbReference type="ARBA" id="ARBA00023295"/>
    </source>
</evidence>
<feature type="region of interest" description="Disordered" evidence="15">
    <location>
        <begin position="1"/>
        <end position="75"/>
    </location>
</feature>
<reference evidence="17" key="1">
    <citation type="submission" date="2023-03" db="EMBL/GenBank/DDBJ databases">
        <title>Massive genome expansion in bonnet fungi (Mycena s.s.) driven by repeated elements and novel gene families across ecological guilds.</title>
        <authorList>
            <consortium name="Lawrence Berkeley National Laboratory"/>
            <person name="Harder C.B."/>
            <person name="Miyauchi S."/>
            <person name="Viragh M."/>
            <person name="Kuo A."/>
            <person name="Thoen E."/>
            <person name="Andreopoulos B."/>
            <person name="Lu D."/>
            <person name="Skrede I."/>
            <person name="Drula E."/>
            <person name="Henrissat B."/>
            <person name="Morin E."/>
            <person name="Kohler A."/>
            <person name="Barry K."/>
            <person name="LaButti K."/>
            <person name="Morin E."/>
            <person name="Salamov A."/>
            <person name="Lipzen A."/>
            <person name="Mereny Z."/>
            <person name="Hegedus B."/>
            <person name="Baldrian P."/>
            <person name="Stursova M."/>
            <person name="Weitz H."/>
            <person name="Taylor A."/>
            <person name="Grigoriev I.V."/>
            <person name="Nagy L.G."/>
            <person name="Martin F."/>
            <person name="Kauserud H."/>
        </authorList>
    </citation>
    <scope>NUCLEOTIDE SEQUENCE</scope>
    <source>
        <strain evidence="17">9284</strain>
    </source>
</reference>
<evidence type="ECO:0000256" key="9">
    <source>
        <dbReference type="ARBA" id="ARBA00022801"/>
    </source>
</evidence>
<sequence>MAKRKLSPEYESDASHFSVSDDDDSYASDQPKPRKKITSHRKTSKKRIKRETNAPNDISSVAAPHPKSTHTIPRADVSTIRAGLLRWYSTVHDSRNMPWRKQYDPTLGPEERAQRAYEVWISEIMLQQTQVATVIPYYNRWMEKHPPTRYQADASIDEVNSLWKGLGYYSRASRLLSGAQKAVKDYGGKLPDNAKDMQANIPGIGRYSAGAICSIAYGESVPVLDGNVNRLLSRFLALHAPPKAKAALDILWSAAEAMVHDLASAEYPGDINQALIELGSTVCKVRDPNCEGCPLQSHCSAYAATSQPTNPVVDMEDLCKLCEPLPDSPVVTAYPMKADKKKAREELDIVNVVEWRSGSDRQFLLVRRPEGGLLAGLDEFPTCPNVAPSMTKARQLKTPHDVLQKLLHANVRLQNEKSSLKIAKVQPVGDVVHVFSHIKKTYRVQWVVLEGTSSPPELAPPAKGKGKKDAEQVLASWWVPLDAVSQRNIGTGVLKPRYLTREMSEHRFRLYTILNLSTSATDAEIHERHRNLALTFHPDRQHTEETKSVANERFLEIQKAYQGTPSRGKFEKQHFLLPALIFQFCLIRFFGRCTIPWVSSCRVDEQAFPVNFALGEPGLAVNWLEEHRTQRSEELQQIFKKVEYEWMQDRVRATISPRGRVVCKADASSLFAPYQGLEGDSWSRRLGNRLEDVRLLSFSLRHEIEVLSTLGPCNPFHFSLTRAQQRINAHTTASLAARLSRRGLTGRGNFVGTLRYQYSPRLAFQATSMLLYPYDISLRSGYQTRRGAVSVQGKFTPGKLADPLLFISVSRKFSRGPDSLEGRLTVDLGRQPEVSLSFASQDLPLHGDIFASPLPLAHMACSWSRGLVLNPFDPKVFVDWVFMFSELSMQCKLGIEYGLDGFAWLLSGSWFSQDARAGATIRLSINGVVLTVDAEYLQQQLCVPILLLEQHSTPIALWASAVPCAFFASVYHIRARNFHRKRLRAIRSALRNLEPDSPLRRDAEAVISLMRDRVRDFLEVEIEKGGLVIVDATYGPIQNSDRDMGLSWNVTLALQALVRGSQLHIPGRHPKPSIQGFLDPAPFAPKSLRIYYLFGARPHYVEVPDYISLVLPLRGHVVE</sequence>
<evidence type="ECO:0000256" key="11">
    <source>
        <dbReference type="ARBA" id="ARBA00023014"/>
    </source>
</evidence>
<dbReference type="InterPro" id="IPR004036">
    <property type="entry name" value="Endonuclease-III-like_CS2"/>
</dbReference>
<dbReference type="Pfam" id="PF00730">
    <property type="entry name" value="HhH-GPD"/>
    <property type="match status" value="1"/>
</dbReference>
<dbReference type="CDD" id="cd00056">
    <property type="entry name" value="ENDO3c"/>
    <property type="match status" value="1"/>
</dbReference>
<dbReference type="EC" id="3.2.2.31" evidence="4"/>
<keyword evidence="10" id="KW-0408">Iron</keyword>
<dbReference type="InterPro" id="IPR001623">
    <property type="entry name" value="DnaJ_domain"/>
</dbReference>
<dbReference type="GO" id="GO:0032357">
    <property type="term" value="F:oxidized purine DNA binding"/>
    <property type="evidence" value="ECO:0007669"/>
    <property type="project" value="TreeGrafter"/>
</dbReference>
<keyword evidence="9" id="KW-0378">Hydrolase</keyword>
<dbReference type="PRINTS" id="PR00625">
    <property type="entry name" value="JDOMAIN"/>
</dbReference>
<dbReference type="PROSITE" id="PS01155">
    <property type="entry name" value="ENDONUCLEASE_III_2"/>
    <property type="match status" value="1"/>
</dbReference>
<dbReference type="GO" id="GO:0006298">
    <property type="term" value="P:mismatch repair"/>
    <property type="evidence" value="ECO:0007669"/>
    <property type="project" value="TreeGrafter"/>
</dbReference>
<dbReference type="GO" id="GO:0034039">
    <property type="term" value="F:8-oxo-7,8-dihydroguanine DNA N-glycosylase activity"/>
    <property type="evidence" value="ECO:0007669"/>
    <property type="project" value="TreeGrafter"/>
</dbReference>
<dbReference type="AlphaFoldDB" id="A0AAD7C2K0"/>
<organism evidence="17 18">
    <name type="scientific">Roridomyces roridus</name>
    <dbReference type="NCBI Taxonomy" id="1738132"/>
    <lineage>
        <taxon>Eukaryota</taxon>
        <taxon>Fungi</taxon>
        <taxon>Dikarya</taxon>
        <taxon>Basidiomycota</taxon>
        <taxon>Agaricomycotina</taxon>
        <taxon>Agaricomycetes</taxon>
        <taxon>Agaricomycetidae</taxon>
        <taxon>Agaricales</taxon>
        <taxon>Marasmiineae</taxon>
        <taxon>Mycenaceae</taxon>
        <taxon>Roridomyces</taxon>
    </lineage>
</organism>
<evidence type="ECO:0000256" key="8">
    <source>
        <dbReference type="ARBA" id="ARBA00022763"/>
    </source>
</evidence>
<evidence type="ECO:0000256" key="7">
    <source>
        <dbReference type="ARBA" id="ARBA00022723"/>
    </source>
</evidence>
<dbReference type="GO" id="GO:0006285">
    <property type="term" value="P:base-excision repair, AP site formation"/>
    <property type="evidence" value="ECO:0007669"/>
    <property type="project" value="UniProtKB-ARBA"/>
</dbReference>
<dbReference type="GO" id="GO:0000701">
    <property type="term" value="F:purine-specific mismatch base pair DNA N-glycosylase activity"/>
    <property type="evidence" value="ECO:0007669"/>
    <property type="project" value="UniProtKB-EC"/>
</dbReference>
<comment type="catalytic activity">
    <reaction evidence="1">
        <text>Hydrolyzes free adenine bases from 7,8-dihydro-8-oxoguanine:adenine mismatched double-stranded DNA, leaving an apurinic site.</text>
        <dbReference type="EC" id="3.2.2.31"/>
    </reaction>
</comment>
<dbReference type="SMART" id="SM00478">
    <property type="entry name" value="ENDO3c"/>
    <property type="match status" value="1"/>
</dbReference>
<dbReference type="InterPro" id="IPR011257">
    <property type="entry name" value="DNA_glycosylase"/>
</dbReference>
<evidence type="ECO:0000256" key="3">
    <source>
        <dbReference type="ARBA" id="ARBA00008343"/>
    </source>
</evidence>
<evidence type="ECO:0000256" key="10">
    <source>
        <dbReference type="ARBA" id="ARBA00023004"/>
    </source>
</evidence>
<keyword evidence="14" id="KW-0326">Glycosidase</keyword>
<dbReference type="Proteomes" id="UP001221142">
    <property type="component" value="Unassembled WGS sequence"/>
</dbReference>
<dbReference type="Gene3D" id="1.10.1670.10">
    <property type="entry name" value="Helix-hairpin-Helix base-excision DNA repair enzymes (C-terminal)"/>
    <property type="match status" value="1"/>
</dbReference>
<dbReference type="Gene3D" id="1.10.287.110">
    <property type="entry name" value="DnaJ domain"/>
    <property type="match status" value="1"/>
</dbReference>
<protein>
    <recommendedName>
        <fullName evidence="5">Adenine DNA glycosylase</fullName>
        <ecNumber evidence="4">3.2.2.31</ecNumber>
    </recommendedName>
</protein>
<dbReference type="Pfam" id="PF00226">
    <property type="entry name" value="DnaJ"/>
    <property type="match status" value="1"/>
</dbReference>
<dbReference type="Pfam" id="PF14815">
    <property type="entry name" value="NUDIX_4"/>
    <property type="match status" value="1"/>
</dbReference>
<evidence type="ECO:0000256" key="2">
    <source>
        <dbReference type="ARBA" id="ARBA00001966"/>
    </source>
</evidence>